<keyword evidence="3" id="KW-1185">Reference proteome</keyword>
<accession>A0A238XV39</accession>
<keyword evidence="1" id="KW-1133">Transmembrane helix</keyword>
<protein>
    <submittedName>
        <fullName evidence="2">Uncharacterized protein</fullName>
    </submittedName>
</protein>
<dbReference type="AlphaFoldDB" id="A0A238XV39"/>
<gene>
    <name evidence="2" type="ORF">SAMN06269173_104435</name>
</gene>
<sequence length="170" mass="19120">MAEYLVNSTDALTFTVLANATVLGTLKYAEWFSFESVLTLTDGTSLRIEPKGFWGTTVEVKDQTAVVLSFNMHWNGNIVLKSRLGGTNKAFVVQNRGVLKNDFVLVDKEGHELLTIRPTLKWNKANYDYTVTSTEIFETLEVKNILLLVAIHCTNYYMSMMFASAMIATM</sequence>
<reference evidence="3" key="1">
    <citation type="submission" date="2017-06" db="EMBL/GenBank/DDBJ databases">
        <authorList>
            <person name="Varghese N."/>
            <person name="Submissions S."/>
        </authorList>
    </citation>
    <scope>NUCLEOTIDE SEQUENCE [LARGE SCALE GENOMIC DNA]</scope>
    <source>
        <strain evidence="3">DSM 28041</strain>
    </source>
</reference>
<feature type="transmembrane region" description="Helical" evidence="1">
    <location>
        <begin position="145"/>
        <end position="168"/>
    </location>
</feature>
<dbReference type="RefSeq" id="WP_089332812.1">
    <property type="nucleotide sequence ID" value="NZ_FZNS01000004.1"/>
</dbReference>
<proteinExistence type="predicted"/>
<organism evidence="2 3">
    <name type="scientific">Hymenobacter mucosus</name>
    <dbReference type="NCBI Taxonomy" id="1411120"/>
    <lineage>
        <taxon>Bacteria</taxon>
        <taxon>Pseudomonadati</taxon>
        <taxon>Bacteroidota</taxon>
        <taxon>Cytophagia</taxon>
        <taxon>Cytophagales</taxon>
        <taxon>Hymenobacteraceae</taxon>
        <taxon>Hymenobacter</taxon>
    </lineage>
</organism>
<keyword evidence="1" id="KW-0812">Transmembrane</keyword>
<name>A0A238XV39_9BACT</name>
<keyword evidence="1" id="KW-0472">Membrane</keyword>
<evidence type="ECO:0000313" key="2">
    <source>
        <dbReference type="EMBL" id="SNR62926.1"/>
    </source>
</evidence>
<dbReference type="EMBL" id="FZNS01000004">
    <property type="protein sequence ID" value="SNR62926.1"/>
    <property type="molecule type" value="Genomic_DNA"/>
</dbReference>
<dbReference type="Proteomes" id="UP000198310">
    <property type="component" value="Unassembled WGS sequence"/>
</dbReference>
<evidence type="ECO:0000256" key="1">
    <source>
        <dbReference type="SAM" id="Phobius"/>
    </source>
</evidence>
<evidence type="ECO:0000313" key="3">
    <source>
        <dbReference type="Proteomes" id="UP000198310"/>
    </source>
</evidence>